<feature type="chain" id="PRO_5011691797" evidence="2">
    <location>
        <begin position="23"/>
        <end position="86"/>
    </location>
</feature>
<evidence type="ECO:0000256" key="1">
    <source>
        <dbReference type="SAM" id="MobiDB-lite"/>
    </source>
</evidence>
<organism evidence="3 4">
    <name type="scientific">Nitrosomonas marina</name>
    <dbReference type="NCBI Taxonomy" id="917"/>
    <lineage>
        <taxon>Bacteria</taxon>
        <taxon>Pseudomonadati</taxon>
        <taxon>Pseudomonadota</taxon>
        <taxon>Betaproteobacteria</taxon>
        <taxon>Nitrosomonadales</taxon>
        <taxon>Nitrosomonadaceae</taxon>
        <taxon>Nitrosomonas</taxon>
    </lineage>
</organism>
<dbReference type="AlphaFoldDB" id="A0A1H8BSR3"/>
<gene>
    <name evidence="3" type="ORF">SAMN05216325_10390</name>
</gene>
<feature type="compositionally biased region" description="Basic and acidic residues" evidence="1">
    <location>
        <begin position="70"/>
        <end position="86"/>
    </location>
</feature>
<dbReference type="EMBL" id="FOCP01000003">
    <property type="protein sequence ID" value="SEM85910.1"/>
    <property type="molecule type" value="Genomic_DNA"/>
</dbReference>
<name>A0A1H8BSR3_9PROT</name>
<dbReference type="Proteomes" id="UP000199459">
    <property type="component" value="Unassembled WGS sequence"/>
</dbReference>
<feature type="region of interest" description="Disordered" evidence="1">
    <location>
        <begin position="22"/>
        <end position="86"/>
    </location>
</feature>
<reference evidence="3 4" key="1">
    <citation type="submission" date="2016-10" db="EMBL/GenBank/DDBJ databases">
        <authorList>
            <person name="de Groot N.N."/>
        </authorList>
    </citation>
    <scope>NUCLEOTIDE SEQUENCE [LARGE SCALE GENOMIC DNA]</scope>
    <source>
        <strain evidence="3 4">Nm22</strain>
    </source>
</reference>
<proteinExistence type="predicted"/>
<keyword evidence="2" id="KW-0732">Signal</keyword>
<dbReference type="OrthoDB" id="9842424at2"/>
<sequence>MLIKRTVCCVVLSLVFYGSAMADTNGSSAPNGDGKQSGFSVPQEDRHSTKNLQQNPKEKSQDAASSNPSEDGKKPSMVDFCRKNPC</sequence>
<accession>A0A1H8BSR3</accession>
<feature type="signal peptide" evidence="2">
    <location>
        <begin position="1"/>
        <end position="22"/>
    </location>
</feature>
<evidence type="ECO:0000313" key="3">
    <source>
        <dbReference type="EMBL" id="SEM85910.1"/>
    </source>
</evidence>
<dbReference type="RefSeq" id="WP_090627854.1">
    <property type="nucleotide sequence ID" value="NZ_FOCP01000003.1"/>
</dbReference>
<evidence type="ECO:0000313" key="4">
    <source>
        <dbReference type="Proteomes" id="UP000199459"/>
    </source>
</evidence>
<dbReference type="STRING" id="917.SAMN05216326_104116"/>
<evidence type="ECO:0000256" key="2">
    <source>
        <dbReference type="SAM" id="SignalP"/>
    </source>
</evidence>
<protein>
    <submittedName>
        <fullName evidence="3">Uncharacterized protein</fullName>
    </submittedName>
</protein>